<keyword evidence="3" id="KW-1185">Reference proteome</keyword>
<comment type="caution">
    <text evidence="2">The sequence shown here is derived from an EMBL/GenBank/DDBJ whole genome shotgun (WGS) entry which is preliminary data.</text>
</comment>
<sequence>MQQQQLQPVPAGSTRKLLINYTHIGHQVPAAAAVWCAASKSQPQKHEVWVDRFPSPALPACPAYPASPGGHRRQCGVTQRLVPPTVVALLTHWTPDPACPSDPVPARGLAGATPPVSTGQRQQQQQEQQQEERVMRSNQVQIRVTDVAWTQRSREIWV</sequence>
<evidence type="ECO:0000313" key="2">
    <source>
        <dbReference type="EMBL" id="MPC61615.1"/>
    </source>
</evidence>
<feature type="region of interest" description="Disordered" evidence="1">
    <location>
        <begin position="94"/>
        <end position="137"/>
    </location>
</feature>
<dbReference type="EMBL" id="VSRR010018705">
    <property type="protein sequence ID" value="MPC61615.1"/>
    <property type="molecule type" value="Genomic_DNA"/>
</dbReference>
<accession>A0A5B7GW90</accession>
<dbReference type="AlphaFoldDB" id="A0A5B7GW90"/>
<dbReference type="Proteomes" id="UP000324222">
    <property type="component" value="Unassembled WGS sequence"/>
</dbReference>
<gene>
    <name evidence="2" type="ORF">E2C01_055689</name>
</gene>
<evidence type="ECO:0000313" key="3">
    <source>
        <dbReference type="Proteomes" id="UP000324222"/>
    </source>
</evidence>
<name>A0A5B7GW90_PORTR</name>
<evidence type="ECO:0000256" key="1">
    <source>
        <dbReference type="SAM" id="MobiDB-lite"/>
    </source>
</evidence>
<proteinExistence type="predicted"/>
<reference evidence="2 3" key="1">
    <citation type="submission" date="2019-05" db="EMBL/GenBank/DDBJ databases">
        <title>Another draft genome of Portunus trituberculatus and its Hox gene families provides insights of decapod evolution.</title>
        <authorList>
            <person name="Jeong J.-H."/>
            <person name="Song I."/>
            <person name="Kim S."/>
            <person name="Choi T."/>
            <person name="Kim D."/>
            <person name="Ryu S."/>
            <person name="Kim W."/>
        </authorList>
    </citation>
    <scope>NUCLEOTIDE SEQUENCE [LARGE SCALE GENOMIC DNA]</scope>
    <source>
        <tissue evidence="2">Muscle</tissue>
    </source>
</reference>
<organism evidence="2 3">
    <name type="scientific">Portunus trituberculatus</name>
    <name type="common">Swimming crab</name>
    <name type="synonym">Neptunus trituberculatus</name>
    <dbReference type="NCBI Taxonomy" id="210409"/>
    <lineage>
        <taxon>Eukaryota</taxon>
        <taxon>Metazoa</taxon>
        <taxon>Ecdysozoa</taxon>
        <taxon>Arthropoda</taxon>
        <taxon>Crustacea</taxon>
        <taxon>Multicrustacea</taxon>
        <taxon>Malacostraca</taxon>
        <taxon>Eumalacostraca</taxon>
        <taxon>Eucarida</taxon>
        <taxon>Decapoda</taxon>
        <taxon>Pleocyemata</taxon>
        <taxon>Brachyura</taxon>
        <taxon>Eubrachyura</taxon>
        <taxon>Portunoidea</taxon>
        <taxon>Portunidae</taxon>
        <taxon>Portuninae</taxon>
        <taxon>Portunus</taxon>
    </lineage>
</organism>
<protein>
    <submittedName>
        <fullName evidence="2">Uncharacterized protein</fullName>
    </submittedName>
</protein>